<organism evidence="1">
    <name type="scientific">Brugia malayi</name>
    <name type="common">Filarial nematode worm</name>
    <dbReference type="NCBI Taxonomy" id="6279"/>
    <lineage>
        <taxon>Eukaryota</taxon>
        <taxon>Metazoa</taxon>
        <taxon>Ecdysozoa</taxon>
        <taxon>Nematoda</taxon>
        <taxon>Chromadorea</taxon>
        <taxon>Rhabditida</taxon>
        <taxon>Spirurina</taxon>
        <taxon>Spiruromorpha</taxon>
        <taxon>Filarioidea</taxon>
        <taxon>Onchocercidae</taxon>
        <taxon>Brugia</taxon>
    </lineage>
</organism>
<sequence>MMVFNLVSVHPSMRDTESKVGRIKLSSALLLKRRKTSHTHIHTYTYTHIHTHIYTDTHTHTHTPTA</sequence>
<accession>A8P3M1</accession>
<gene>
    <name evidence="1" type="ORF">Bm1_15530</name>
</gene>
<dbReference type="AlphaFoldDB" id="A8P3M1"/>
<proteinExistence type="predicted"/>
<dbReference type="EMBL" id="DS238645">
    <property type="protein sequence ID" value="EDP36591.1"/>
    <property type="molecule type" value="Genomic_DNA"/>
</dbReference>
<evidence type="ECO:0000313" key="1">
    <source>
        <dbReference type="EMBL" id="EDP36591.1"/>
    </source>
</evidence>
<protein>
    <submittedName>
        <fullName evidence="1">Uncharacterized protein</fullName>
    </submittedName>
</protein>
<reference evidence="1" key="1">
    <citation type="journal article" date="2007" name="Science">
        <title>Draft genome of the filarial nematode parasite Brugia malayi.</title>
        <authorList>
            <person name="Ghedin E."/>
            <person name="Wang S."/>
            <person name="Spiro D."/>
            <person name="Caler E."/>
            <person name="Zhao Q."/>
            <person name="Crabtree J."/>
            <person name="Allen J.E."/>
            <person name="Delcher A.L."/>
            <person name="Guiliano D.B."/>
            <person name="Miranda-Saavedra D."/>
            <person name="Angiuoli S.V."/>
            <person name="Creasy T."/>
            <person name="Amedeo P."/>
            <person name="Haas B."/>
            <person name="El-Sayed N.M."/>
            <person name="Wortman J.R."/>
            <person name="Feldblyum T."/>
            <person name="Tallon L."/>
            <person name="Schatz M."/>
            <person name="Shumway M."/>
            <person name="Koo H."/>
            <person name="Salzberg S.L."/>
            <person name="Schobel S."/>
            <person name="Pertea M."/>
            <person name="Pop M."/>
            <person name="White O."/>
            <person name="Barton G.J."/>
            <person name="Carlow C.K."/>
            <person name="Crawford M.J."/>
            <person name="Daub J."/>
            <person name="Dimmic M.W."/>
            <person name="Estes C.F."/>
            <person name="Foster J.M."/>
            <person name="Ganatra M."/>
            <person name="Gregory W.F."/>
            <person name="Johnson N.M."/>
            <person name="Jin J."/>
            <person name="Komuniecki R."/>
            <person name="Korf I."/>
            <person name="Kumar S."/>
            <person name="Laney S."/>
            <person name="Li B.W."/>
            <person name="Li W."/>
            <person name="Lindblom T.H."/>
            <person name="Lustigman S."/>
            <person name="Ma D."/>
            <person name="Maina C.V."/>
            <person name="Martin D.M."/>
            <person name="McCarter J.P."/>
            <person name="McReynolds L."/>
            <person name="Mitreva M."/>
            <person name="Nutman T.B."/>
            <person name="Parkinson J."/>
            <person name="Peregrin-Alvarez J.M."/>
            <person name="Poole C."/>
            <person name="Ren Q."/>
            <person name="Saunders L."/>
            <person name="Sluder A.E."/>
            <person name="Smith K."/>
            <person name="Stanke M."/>
            <person name="Unnasch T.R."/>
            <person name="Ware J."/>
            <person name="Wei A.D."/>
            <person name="Weil G."/>
            <person name="Williams D.J."/>
            <person name="Zhang Y."/>
            <person name="Williams S.A."/>
            <person name="Fraser-Liggett C."/>
            <person name="Slatko B."/>
            <person name="Blaxter M.L."/>
            <person name="Scott A.L."/>
        </authorList>
    </citation>
    <scope>NUCLEOTIDE SEQUENCE [LARGE SCALE GENOMIC DNA]</scope>
</reference>
<feature type="non-terminal residue" evidence="1">
    <location>
        <position position="66"/>
    </location>
</feature>
<name>A8P3M1_BRUMA</name>